<dbReference type="GO" id="GO:0046872">
    <property type="term" value="F:metal ion binding"/>
    <property type="evidence" value="ECO:0007669"/>
    <property type="project" value="UniProtKB-KW"/>
</dbReference>
<evidence type="ECO:0000313" key="4">
    <source>
        <dbReference type="EMBL" id="CAE8597662.1"/>
    </source>
</evidence>
<sequence>MAENSGEYIISRCGQELAEELRAPGLRRASRRRRLSCHCLAVTASALAAVGLASEASRSFGSSCAASRFLPRLRIQLAAGKAGTNGRLPPTVAWGPPPEELPEELPDLEEIAAEAPNLRLGVLRNFLDLDEAALLHRLVHHPLAWEVKDRHSSLAFKHNVRRVEAVLRESARRLYAKLLCTAWAVDHRLWRSMRPEEYVLPQIEYIEYDVEKIGGEGGIGKHTDNGSLVSMVVLISDPADFEGGLNSFSGPPQRRVPLKPGDAVFFYGDKCEHWITPVTSGRRVILQMELQQSPQRLAKEQEEQRKAAGSRGGEKSRRGGDKRGRR</sequence>
<accession>A0A813KMM9</accession>
<keyword evidence="1" id="KW-0408">Iron</keyword>
<feature type="compositionally biased region" description="Basic and acidic residues" evidence="2">
    <location>
        <begin position="297"/>
        <end position="326"/>
    </location>
</feature>
<keyword evidence="1" id="KW-0560">Oxidoreductase</keyword>
<dbReference type="Proteomes" id="UP000654075">
    <property type="component" value="Unassembled WGS sequence"/>
</dbReference>
<feature type="region of interest" description="Disordered" evidence="2">
    <location>
        <begin position="294"/>
        <end position="326"/>
    </location>
</feature>
<dbReference type="InterPro" id="IPR005123">
    <property type="entry name" value="Oxoglu/Fe-dep_dioxygenase_dom"/>
</dbReference>
<evidence type="ECO:0000259" key="3">
    <source>
        <dbReference type="PROSITE" id="PS51471"/>
    </source>
</evidence>
<dbReference type="Proteomes" id="UP000626109">
    <property type="component" value="Unassembled WGS sequence"/>
</dbReference>
<dbReference type="GO" id="GO:0016491">
    <property type="term" value="F:oxidoreductase activity"/>
    <property type="evidence" value="ECO:0007669"/>
    <property type="project" value="UniProtKB-KW"/>
</dbReference>
<evidence type="ECO:0000313" key="5">
    <source>
        <dbReference type="EMBL" id="CAE8710871.1"/>
    </source>
</evidence>
<proteinExistence type="inferred from homology"/>
<comment type="similarity">
    <text evidence="1">Belongs to the iron/ascorbate-dependent oxidoreductase family.</text>
</comment>
<gene>
    <name evidence="4" type="ORF">PGLA1383_LOCUS16097</name>
    <name evidence="5" type="ORF">PGLA2088_LOCUS36182</name>
</gene>
<dbReference type="EMBL" id="CAJNNV010009668">
    <property type="protein sequence ID" value="CAE8597662.1"/>
    <property type="molecule type" value="Genomic_DNA"/>
</dbReference>
<dbReference type="Gene3D" id="2.60.120.620">
    <property type="entry name" value="q2cbj1_9rhob like domain"/>
    <property type="match status" value="1"/>
</dbReference>
<evidence type="ECO:0000313" key="7">
    <source>
        <dbReference type="Proteomes" id="UP000654075"/>
    </source>
</evidence>
<evidence type="ECO:0000256" key="1">
    <source>
        <dbReference type="RuleBase" id="RU003682"/>
    </source>
</evidence>
<feature type="domain" description="Fe2OG dioxygenase" evidence="3">
    <location>
        <begin position="195"/>
        <end position="292"/>
    </location>
</feature>
<keyword evidence="7" id="KW-1185">Reference proteome</keyword>
<reference evidence="5" key="1">
    <citation type="submission" date="2021-02" db="EMBL/GenBank/DDBJ databases">
        <authorList>
            <person name="Dougan E. K."/>
            <person name="Rhodes N."/>
            <person name="Thang M."/>
            <person name="Chan C."/>
        </authorList>
    </citation>
    <scope>NUCLEOTIDE SEQUENCE</scope>
</reference>
<name>A0A813KMM9_POLGL</name>
<protein>
    <recommendedName>
        <fullName evidence="3">Fe2OG dioxygenase domain-containing protein</fullName>
    </recommendedName>
</protein>
<comment type="caution">
    <text evidence="5">The sequence shown here is derived from an EMBL/GenBank/DDBJ whole genome shotgun (WGS) entry which is preliminary data.</text>
</comment>
<keyword evidence="1" id="KW-0479">Metal-binding</keyword>
<evidence type="ECO:0000313" key="6">
    <source>
        <dbReference type="Proteomes" id="UP000626109"/>
    </source>
</evidence>
<dbReference type="PROSITE" id="PS51471">
    <property type="entry name" value="FE2OG_OXY"/>
    <property type="match status" value="1"/>
</dbReference>
<dbReference type="EMBL" id="CAJNNW010032049">
    <property type="protein sequence ID" value="CAE8710871.1"/>
    <property type="molecule type" value="Genomic_DNA"/>
</dbReference>
<organism evidence="5 6">
    <name type="scientific">Polarella glacialis</name>
    <name type="common">Dinoflagellate</name>
    <dbReference type="NCBI Taxonomy" id="89957"/>
    <lineage>
        <taxon>Eukaryota</taxon>
        <taxon>Sar</taxon>
        <taxon>Alveolata</taxon>
        <taxon>Dinophyceae</taxon>
        <taxon>Suessiales</taxon>
        <taxon>Suessiaceae</taxon>
        <taxon>Polarella</taxon>
    </lineage>
</organism>
<evidence type="ECO:0000256" key="2">
    <source>
        <dbReference type="SAM" id="MobiDB-lite"/>
    </source>
</evidence>
<dbReference type="AlphaFoldDB" id="A0A813KMM9"/>
<dbReference type="OrthoDB" id="417997at2759"/>